<evidence type="ECO:0000256" key="2">
    <source>
        <dbReference type="SAM" id="MobiDB-lite"/>
    </source>
</evidence>
<dbReference type="Gene3D" id="3.90.226.10">
    <property type="entry name" value="2-enoyl-CoA Hydratase, Chain A, domain 1"/>
    <property type="match status" value="1"/>
</dbReference>
<keyword evidence="3" id="KW-0456">Lyase</keyword>
<feature type="region of interest" description="Disordered" evidence="2">
    <location>
        <begin position="275"/>
        <end position="294"/>
    </location>
</feature>
<evidence type="ECO:0000256" key="1">
    <source>
        <dbReference type="ARBA" id="ARBA00005254"/>
    </source>
</evidence>
<dbReference type="PANTHER" id="PTHR43802:SF1">
    <property type="entry name" value="IP11341P-RELATED"/>
    <property type="match status" value="1"/>
</dbReference>
<dbReference type="Pfam" id="PF00378">
    <property type="entry name" value="ECH_1"/>
    <property type="match status" value="1"/>
</dbReference>
<protein>
    <submittedName>
        <fullName evidence="3">Enoyl-CoA hydratase</fullName>
        <ecNumber evidence="3">4.2.1.17</ecNumber>
    </submittedName>
</protein>
<organism evidence="3 4">
    <name type="scientific">Nocardia uniformis</name>
    <dbReference type="NCBI Taxonomy" id="53432"/>
    <lineage>
        <taxon>Bacteria</taxon>
        <taxon>Bacillati</taxon>
        <taxon>Actinomycetota</taxon>
        <taxon>Actinomycetes</taxon>
        <taxon>Mycobacteriales</taxon>
        <taxon>Nocardiaceae</taxon>
        <taxon>Nocardia</taxon>
    </lineage>
</organism>
<evidence type="ECO:0000313" key="3">
    <source>
        <dbReference type="EMBL" id="NNH75038.1"/>
    </source>
</evidence>
<dbReference type="EMBL" id="JABELX010000018">
    <property type="protein sequence ID" value="NNH75038.1"/>
    <property type="molecule type" value="Genomic_DNA"/>
</dbReference>
<dbReference type="InterPro" id="IPR014748">
    <property type="entry name" value="Enoyl-CoA_hydra_C"/>
</dbReference>
<dbReference type="GO" id="GO:0004300">
    <property type="term" value="F:enoyl-CoA hydratase activity"/>
    <property type="evidence" value="ECO:0007669"/>
    <property type="project" value="UniProtKB-EC"/>
</dbReference>
<reference evidence="3 4" key="1">
    <citation type="submission" date="2020-05" db="EMBL/GenBank/DDBJ databases">
        <title>MicrobeNet Type strains.</title>
        <authorList>
            <person name="Nicholson A.C."/>
        </authorList>
    </citation>
    <scope>NUCLEOTIDE SEQUENCE [LARGE SCALE GENOMIC DNA]</scope>
    <source>
        <strain evidence="3 4">JCM 3224</strain>
    </source>
</reference>
<evidence type="ECO:0000313" key="4">
    <source>
        <dbReference type="Proteomes" id="UP000586827"/>
    </source>
</evidence>
<name>A0A849CBF0_9NOCA</name>
<sequence>MTYSTIVYEVRDAIATITLNRPEHRNGFTVTMADELGAALIAADRDDGVKAIVVTATGKYFCVGMDMAAGELDDTTVPGWVEPATRVARPMTNSNKPVIAAIQGSAVGVGISMTLPADFRLAAAEARFGFVFARRGLFPEAGSLWFLPQLVGLAKAKEWMLTGRTFDAAEALAAGLVTSVHPAAEVLDAAYALARDLIAEVAPISAAVIRRGLVAMAAHGSPEAAFLLDTKTIPFAMANPDLAEGVSAFLGKRPPRFTGNASTDLPELGEWLSASATRNTNGPNAGGPDGGLGG</sequence>
<dbReference type="Gene3D" id="1.10.12.10">
    <property type="entry name" value="Lyase 2-enoyl-coa Hydratase, Chain A, domain 2"/>
    <property type="match status" value="1"/>
</dbReference>
<comment type="similarity">
    <text evidence="1">Belongs to the enoyl-CoA hydratase/isomerase family.</text>
</comment>
<keyword evidence="4" id="KW-1185">Reference proteome</keyword>
<dbReference type="Proteomes" id="UP000586827">
    <property type="component" value="Unassembled WGS sequence"/>
</dbReference>
<dbReference type="InterPro" id="IPR001753">
    <property type="entry name" value="Enoyl-CoA_hydra/iso"/>
</dbReference>
<dbReference type="SUPFAM" id="SSF52096">
    <property type="entry name" value="ClpP/crotonase"/>
    <property type="match status" value="1"/>
</dbReference>
<feature type="compositionally biased region" description="Gly residues" evidence="2">
    <location>
        <begin position="284"/>
        <end position="294"/>
    </location>
</feature>
<dbReference type="RefSeq" id="WP_067527003.1">
    <property type="nucleotide sequence ID" value="NZ_JABELX010000018.1"/>
</dbReference>
<dbReference type="CDD" id="cd06558">
    <property type="entry name" value="crotonase-like"/>
    <property type="match status" value="1"/>
</dbReference>
<gene>
    <name evidence="3" type="ORF">HLB23_35190</name>
</gene>
<proteinExistence type="inferred from homology"/>
<accession>A0A849CBF0</accession>
<dbReference type="InterPro" id="IPR029045">
    <property type="entry name" value="ClpP/crotonase-like_dom_sf"/>
</dbReference>
<dbReference type="AlphaFoldDB" id="A0A849CBF0"/>
<comment type="caution">
    <text evidence="3">The sequence shown here is derived from an EMBL/GenBank/DDBJ whole genome shotgun (WGS) entry which is preliminary data.</text>
</comment>
<dbReference type="PANTHER" id="PTHR43802">
    <property type="entry name" value="ENOYL-COA HYDRATASE"/>
    <property type="match status" value="1"/>
</dbReference>
<dbReference type="EC" id="4.2.1.17" evidence="3"/>